<dbReference type="InterPro" id="IPR036465">
    <property type="entry name" value="vWFA_dom_sf"/>
</dbReference>
<dbReference type="SUPFAM" id="SSF53300">
    <property type="entry name" value="vWA-like"/>
    <property type="match status" value="1"/>
</dbReference>
<gene>
    <name evidence="4" type="ORF">BJ684DRAFT_8961</name>
</gene>
<dbReference type="InterPro" id="IPR002035">
    <property type="entry name" value="VWF_A"/>
</dbReference>
<dbReference type="GO" id="GO:0000055">
    <property type="term" value="P:ribosomal large subunit export from nucleus"/>
    <property type="evidence" value="ECO:0007669"/>
    <property type="project" value="TreeGrafter"/>
</dbReference>
<evidence type="ECO:0000256" key="2">
    <source>
        <dbReference type="ARBA" id="ARBA00022840"/>
    </source>
</evidence>
<dbReference type="GO" id="GO:0005524">
    <property type="term" value="F:ATP binding"/>
    <property type="evidence" value="ECO:0007669"/>
    <property type="project" value="UniProtKB-KW"/>
</dbReference>
<evidence type="ECO:0000313" key="4">
    <source>
        <dbReference type="EMBL" id="RKP14189.1"/>
    </source>
</evidence>
<dbReference type="Proteomes" id="UP000267251">
    <property type="component" value="Unassembled WGS sequence"/>
</dbReference>
<dbReference type="Gene3D" id="3.40.50.410">
    <property type="entry name" value="von Willebrand factor, type A domain"/>
    <property type="match status" value="1"/>
</dbReference>
<sequence length="312" mass="35170">MATHRELLEEGLRTLLQETPDHREVDASVEAWLGQEEATRDLANQLSEQLRLILAPTLASQLRGDYRTGKRLSMRRIIPYIASEYRKDRIWLRRTRPARRQYQVLLAVDDSKSMREGRSAALAIQTLALLSGALSHLDVGELGVLAFGDRVRLLHPLGTPISSEAGGRLLRSFSFDAPQTDISGMLQGSLALLEEARGRMVGPAGESLWQLEIILSDGVCQDHDRVRSLCRRAAEARIMLLFIILDDKPEDQSILRTSTVKYEMVDGKMQLKMTRYMEDFPFAYYVVLRDLASLPSVVADALRQFFVMVQGA</sequence>
<dbReference type="AlphaFoldDB" id="A0A4V1IYD6"/>
<accession>A0A4V1IYD6</accession>
<dbReference type="GO" id="GO:0000027">
    <property type="term" value="P:ribosomal large subunit assembly"/>
    <property type="evidence" value="ECO:0007669"/>
    <property type="project" value="TreeGrafter"/>
</dbReference>
<protein>
    <recommendedName>
        <fullName evidence="3">VWFA domain-containing protein</fullName>
    </recommendedName>
</protein>
<proteinExistence type="predicted"/>
<organism evidence="4 5">
    <name type="scientific">Piptocephalis cylindrospora</name>
    <dbReference type="NCBI Taxonomy" id="1907219"/>
    <lineage>
        <taxon>Eukaryota</taxon>
        <taxon>Fungi</taxon>
        <taxon>Fungi incertae sedis</taxon>
        <taxon>Zoopagomycota</taxon>
        <taxon>Zoopagomycotina</taxon>
        <taxon>Zoopagomycetes</taxon>
        <taxon>Zoopagales</taxon>
        <taxon>Piptocephalidaceae</taxon>
        <taxon>Piptocephalis</taxon>
    </lineage>
</organism>
<feature type="domain" description="VWFA" evidence="3">
    <location>
        <begin position="103"/>
        <end position="302"/>
    </location>
</feature>
<dbReference type="PROSITE" id="PS50234">
    <property type="entry name" value="VWFA"/>
    <property type="match status" value="1"/>
</dbReference>
<dbReference type="EMBL" id="KZ987871">
    <property type="protein sequence ID" value="RKP14189.1"/>
    <property type="molecule type" value="Genomic_DNA"/>
</dbReference>
<dbReference type="OrthoDB" id="5186at2759"/>
<reference evidence="5" key="1">
    <citation type="journal article" date="2018" name="Nat. Microbiol.">
        <title>Leveraging single-cell genomics to expand the fungal tree of life.</title>
        <authorList>
            <person name="Ahrendt S.R."/>
            <person name="Quandt C.A."/>
            <person name="Ciobanu D."/>
            <person name="Clum A."/>
            <person name="Salamov A."/>
            <person name="Andreopoulos B."/>
            <person name="Cheng J.F."/>
            <person name="Woyke T."/>
            <person name="Pelin A."/>
            <person name="Henrissat B."/>
            <person name="Reynolds N.K."/>
            <person name="Benny G.L."/>
            <person name="Smith M.E."/>
            <person name="James T.Y."/>
            <person name="Grigoriev I.V."/>
        </authorList>
    </citation>
    <scope>NUCLEOTIDE SEQUENCE [LARGE SCALE GENOMIC DNA]</scope>
</reference>
<evidence type="ECO:0000256" key="1">
    <source>
        <dbReference type="ARBA" id="ARBA00022741"/>
    </source>
</evidence>
<dbReference type="GO" id="GO:0005634">
    <property type="term" value="C:nucleus"/>
    <property type="evidence" value="ECO:0007669"/>
    <property type="project" value="TreeGrafter"/>
</dbReference>
<evidence type="ECO:0000259" key="3">
    <source>
        <dbReference type="PROSITE" id="PS50234"/>
    </source>
</evidence>
<evidence type="ECO:0000313" key="5">
    <source>
        <dbReference type="Proteomes" id="UP000267251"/>
    </source>
</evidence>
<dbReference type="GO" id="GO:0030687">
    <property type="term" value="C:preribosome, large subunit precursor"/>
    <property type="evidence" value="ECO:0007669"/>
    <property type="project" value="TreeGrafter"/>
</dbReference>
<name>A0A4V1IYD6_9FUNG</name>
<keyword evidence="5" id="KW-1185">Reference proteome</keyword>
<keyword evidence="2" id="KW-0067">ATP-binding</keyword>
<keyword evidence="1" id="KW-0547">Nucleotide-binding</keyword>
<dbReference type="PANTHER" id="PTHR48103">
    <property type="entry name" value="MIDASIN-RELATED"/>
    <property type="match status" value="1"/>
</dbReference>
<dbReference type="PANTHER" id="PTHR48103:SF2">
    <property type="entry name" value="MIDASIN"/>
    <property type="match status" value="1"/>
</dbReference>